<dbReference type="AlphaFoldDB" id="A0A517VMM6"/>
<organism evidence="1 2">
    <name type="scientific">Gimesia algae</name>
    <dbReference type="NCBI Taxonomy" id="2527971"/>
    <lineage>
        <taxon>Bacteria</taxon>
        <taxon>Pseudomonadati</taxon>
        <taxon>Planctomycetota</taxon>
        <taxon>Planctomycetia</taxon>
        <taxon>Planctomycetales</taxon>
        <taxon>Planctomycetaceae</taxon>
        <taxon>Gimesia</taxon>
    </lineage>
</organism>
<dbReference type="KEGG" id="gax:Pan161_59660"/>
<protein>
    <submittedName>
        <fullName evidence="1">Mu-like prophage major head subunit gpT</fullName>
    </submittedName>
</protein>
<accession>A0A517VMM6</accession>
<keyword evidence="2" id="KW-1185">Reference proteome</keyword>
<evidence type="ECO:0000313" key="2">
    <source>
        <dbReference type="Proteomes" id="UP000316855"/>
    </source>
</evidence>
<evidence type="ECO:0000313" key="1">
    <source>
        <dbReference type="EMBL" id="QDT94271.1"/>
    </source>
</evidence>
<sequence>MMKKAQTRKSDFQIRASVAASLKDFFIEAADDVSPVITPTDDPAKPPTFDMKCYGGGKLILSGIKYPVVVDLKGLQVTAKSRPVLREHEAKRNIGHTTEIRNNFRTLEASGVISVDNADSKEVISASKNGFPWQVSIGAKALKVEMVPQGRNVTVNGQTFSGPVLVARQAQLKELSFVTLGSDDDTEVRLAATVAKTKGISNMNEFEKWILATFGEDHELTDDQLKDLQATFDNAQLALKTEPGKKKSADDEPDPAVLLQAKTDEYLESIRASSAAEMERIDGIKELCEGHSDIAAQAIKDNWTLEKTEITMLRASRPKPRKSGAADAPAEALVIEAALSMNSGFLKEDEAGKLFDEKTMNAAVDVLRDVSLRTLMVEVIQASGGHAGNGRVTDAMIEAALKADMMIRAGGTSTLSLSGVLGNVANKYLLKAYNTVISVVEKFCNQTDHMDFKVHTRHRVTADGELVDLGKNGEIEHGSMSEDTYTNKVGTKARMIALTREDMINDDLGVFKDLVSVFGRGGSNALQRAVYTLLLGNAGNFFHTSNNNLLATAASALSIDALTAAEAAFLNQVDSKGLPIGITPELLLCPNALKVTAEAIYKETKVNETTTANKPKTNENPHAGKFEPVSTPWLSNAAIPNASAKKWFLFGNPDSAPAIQIAYLQGKRRPTVEGGNGNFNTLGMEWRSFWDFGVAFVDPKAAQRNDGE</sequence>
<name>A0A517VMM6_9PLAN</name>
<dbReference type="EMBL" id="CP036343">
    <property type="protein sequence ID" value="QDT94271.1"/>
    <property type="molecule type" value="Genomic_DNA"/>
</dbReference>
<dbReference type="Proteomes" id="UP000316855">
    <property type="component" value="Chromosome"/>
</dbReference>
<proteinExistence type="predicted"/>
<dbReference type="Pfam" id="PF25209">
    <property type="entry name" value="Phage_capsid_4"/>
    <property type="match status" value="1"/>
</dbReference>
<reference evidence="1 2" key="1">
    <citation type="submission" date="2019-02" db="EMBL/GenBank/DDBJ databases">
        <title>Deep-cultivation of Planctomycetes and their phenomic and genomic characterization uncovers novel biology.</title>
        <authorList>
            <person name="Wiegand S."/>
            <person name="Jogler M."/>
            <person name="Boedeker C."/>
            <person name="Pinto D."/>
            <person name="Vollmers J."/>
            <person name="Rivas-Marin E."/>
            <person name="Kohn T."/>
            <person name="Peeters S.H."/>
            <person name="Heuer A."/>
            <person name="Rast P."/>
            <person name="Oberbeckmann S."/>
            <person name="Bunk B."/>
            <person name="Jeske O."/>
            <person name="Meyerdierks A."/>
            <person name="Storesund J.E."/>
            <person name="Kallscheuer N."/>
            <person name="Luecker S."/>
            <person name="Lage O.M."/>
            <person name="Pohl T."/>
            <person name="Merkel B.J."/>
            <person name="Hornburger P."/>
            <person name="Mueller R.-W."/>
            <person name="Bruemmer F."/>
            <person name="Labrenz M."/>
            <person name="Spormann A.M."/>
            <person name="Op den Camp H."/>
            <person name="Overmann J."/>
            <person name="Amann R."/>
            <person name="Jetten M.S.M."/>
            <person name="Mascher T."/>
            <person name="Medema M.H."/>
            <person name="Devos D.P."/>
            <person name="Kaster A.-K."/>
            <person name="Ovreas L."/>
            <person name="Rohde M."/>
            <person name="Galperin M.Y."/>
            <person name="Jogler C."/>
        </authorList>
    </citation>
    <scope>NUCLEOTIDE SEQUENCE [LARGE SCALE GENOMIC DNA]</scope>
    <source>
        <strain evidence="1 2">Pan161</strain>
    </source>
</reference>
<gene>
    <name evidence="1" type="ORF">Pan161_59660</name>
</gene>